<sequence length="416" mass="45610">MKLEIGFGSCPQTVELPDETVLDVLYPNGIEAPKDSTAEVARALRDPIGTPPLAELAKGKQKVAIVTSDITRPMPSTVVLPLVLDELYRAGVRPESITVVFALGSHRKQTEEEKMHLAGEEVYRQVTCVDSLDFDFVHMGDTKRGTPVDICRPVAEADLRICLGNIEYHYFAGYSGGAKAIMPGVSTRAAIQANHSYMVRPDACAGVLEGNPLREDLEDALNCCPVDFIVNAVLDEHKKIVHCVCGDVIAAHRAGCRLLDRYYRKDIRQKADIVLVSQGGHPKDLNLYQTQKALENAKYAVRDGGIIILAGSCHEGMGEATFEEWMRCAKEPRDLIRRIETDFRLGGHKAAAIAMVLERASIYLVSDMEPDFVRQIFMTPFHSVQEALDQAFRVMGPGAGVIVMPYGGSTLPCVTA</sequence>
<organism evidence="3 4">
    <name type="scientific">Enterocloster lavalensis</name>
    <dbReference type="NCBI Taxonomy" id="460384"/>
    <lineage>
        <taxon>Bacteria</taxon>
        <taxon>Bacillati</taxon>
        <taxon>Bacillota</taxon>
        <taxon>Clostridia</taxon>
        <taxon>Lachnospirales</taxon>
        <taxon>Lachnospiraceae</taxon>
        <taxon>Enterocloster</taxon>
    </lineage>
</organism>
<evidence type="ECO:0000259" key="1">
    <source>
        <dbReference type="Pfam" id="PF09861"/>
    </source>
</evidence>
<name>A0A1I0JW67_9FIRM</name>
<dbReference type="InterPro" id="IPR048520">
    <property type="entry name" value="LarA_C"/>
</dbReference>
<dbReference type="EMBL" id="FOIM01000037">
    <property type="protein sequence ID" value="SEU15165.1"/>
    <property type="molecule type" value="Genomic_DNA"/>
</dbReference>
<accession>A0A1I0JW67</accession>
<dbReference type="Pfam" id="PF21113">
    <property type="entry name" value="LarA_C"/>
    <property type="match status" value="1"/>
</dbReference>
<dbReference type="PANTHER" id="PTHR33171:SF17">
    <property type="entry name" value="LARA-LIKE N-TERMINAL DOMAIN-CONTAINING PROTEIN"/>
    <property type="match status" value="1"/>
</dbReference>
<dbReference type="RefSeq" id="WP_092370209.1">
    <property type="nucleotide sequence ID" value="NZ_DAINWJ010000128.1"/>
</dbReference>
<proteinExistence type="predicted"/>
<dbReference type="Pfam" id="PF09861">
    <property type="entry name" value="Lar_N"/>
    <property type="match status" value="1"/>
</dbReference>
<evidence type="ECO:0000313" key="4">
    <source>
        <dbReference type="Proteomes" id="UP000198508"/>
    </source>
</evidence>
<dbReference type="NCBIfam" id="NF033504">
    <property type="entry name" value="Ni_dep_LarA"/>
    <property type="match status" value="1"/>
</dbReference>
<feature type="domain" description="LarA-like N-terminal" evidence="1">
    <location>
        <begin position="8"/>
        <end position="202"/>
    </location>
</feature>
<dbReference type="AlphaFoldDB" id="A0A1I0JW67"/>
<dbReference type="PANTHER" id="PTHR33171">
    <property type="entry name" value="LAR_N DOMAIN-CONTAINING PROTEIN"/>
    <property type="match status" value="1"/>
</dbReference>
<dbReference type="InterPro" id="IPR018657">
    <property type="entry name" value="LarA-like_N"/>
</dbReference>
<feature type="domain" description="Lactate racemase C-terminal" evidence="2">
    <location>
        <begin position="269"/>
        <end position="409"/>
    </location>
</feature>
<keyword evidence="4" id="KW-1185">Reference proteome</keyword>
<evidence type="ECO:0000259" key="2">
    <source>
        <dbReference type="Pfam" id="PF21113"/>
    </source>
</evidence>
<evidence type="ECO:0000313" key="3">
    <source>
        <dbReference type="EMBL" id="SEU15165.1"/>
    </source>
</evidence>
<dbReference type="InterPro" id="IPR048068">
    <property type="entry name" value="LarA-like"/>
</dbReference>
<protein>
    <submittedName>
        <fullName evidence="3">Nickel-dependent lactate racemase</fullName>
    </submittedName>
</protein>
<dbReference type="STRING" id="460384.SAMN05216313_13742"/>
<dbReference type="InterPro" id="IPR047926">
    <property type="entry name" value="Ni_dep_LarA"/>
</dbReference>
<dbReference type="GO" id="GO:0050043">
    <property type="term" value="F:lactate racemase activity"/>
    <property type="evidence" value="ECO:0007669"/>
    <property type="project" value="InterPro"/>
</dbReference>
<dbReference type="Gene3D" id="3.90.226.30">
    <property type="match status" value="1"/>
</dbReference>
<dbReference type="InterPro" id="IPR043166">
    <property type="entry name" value="LarA-like_C"/>
</dbReference>
<reference evidence="4" key="1">
    <citation type="submission" date="2016-10" db="EMBL/GenBank/DDBJ databases">
        <authorList>
            <person name="Varghese N."/>
            <person name="Submissions S."/>
        </authorList>
    </citation>
    <scope>NUCLEOTIDE SEQUENCE [LARGE SCALE GENOMIC DNA]</scope>
    <source>
        <strain evidence="4">NLAE-zl-G277</strain>
    </source>
</reference>
<gene>
    <name evidence="3" type="ORF">SAMN05216313_13742</name>
</gene>
<dbReference type="Gene3D" id="3.40.50.11440">
    <property type="match status" value="1"/>
</dbReference>
<dbReference type="Proteomes" id="UP000198508">
    <property type="component" value="Unassembled WGS sequence"/>
</dbReference>